<dbReference type="SUPFAM" id="SSF47323">
    <property type="entry name" value="Anticodon-binding domain of a subclass of class I aminoacyl-tRNA synthetases"/>
    <property type="match status" value="1"/>
</dbReference>
<feature type="region of interest" description="Disordered" evidence="10">
    <location>
        <begin position="26"/>
        <end position="64"/>
    </location>
</feature>
<keyword evidence="14" id="KW-1185">Reference proteome</keyword>
<evidence type="ECO:0000256" key="8">
    <source>
        <dbReference type="ARBA" id="ARBA00032665"/>
    </source>
</evidence>
<dbReference type="InterPro" id="IPR001412">
    <property type="entry name" value="aa-tRNA-synth_I_CS"/>
</dbReference>
<gene>
    <name evidence="13" type="ORF">RHOBADRAFT_53063</name>
</gene>
<dbReference type="InterPro" id="IPR033708">
    <property type="entry name" value="Anticodon_Ile_BEm"/>
</dbReference>
<accession>A0A194S698</accession>
<dbReference type="HAMAP" id="MF_02002">
    <property type="entry name" value="Ile_tRNA_synth_type1"/>
    <property type="match status" value="1"/>
</dbReference>
<evidence type="ECO:0000256" key="9">
    <source>
        <dbReference type="RuleBase" id="RU363035"/>
    </source>
</evidence>
<dbReference type="Gene3D" id="3.40.50.620">
    <property type="entry name" value="HUPs"/>
    <property type="match status" value="2"/>
</dbReference>
<evidence type="ECO:0000256" key="2">
    <source>
        <dbReference type="ARBA" id="ARBA00013165"/>
    </source>
</evidence>
<dbReference type="EC" id="6.1.1.5" evidence="2"/>
<dbReference type="InterPro" id="IPR023585">
    <property type="entry name" value="Ile-tRNA-ligase_type1"/>
</dbReference>
<dbReference type="CDD" id="cd07960">
    <property type="entry name" value="Anticodon_Ia_Ile_BEm"/>
    <property type="match status" value="1"/>
</dbReference>
<reference evidence="13 14" key="1">
    <citation type="journal article" date="2015" name="Front. Microbiol.">
        <title>Genome sequence of the plant growth promoting endophytic yeast Rhodotorula graminis WP1.</title>
        <authorList>
            <person name="Firrincieli A."/>
            <person name="Otillar R."/>
            <person name="Salamov A."/>
            <person name="Schmutz J."/>
            <person name="Khan Z."/>
            <person name="Redman R.S."/>
            <person name="Fleck N.D."/>
            <person name="Lindquist E."/>
            <person name="Grigoriev I.V."/>
            <person name="Doty S.L."/>
        </authorList>
    </citation>
    <scope>NUCLEOTIDE SEQUENCE [LARGE SCALE GENOMIC DNA]</scope>
    <source>
        <strain evidence="13 14">WP1</strain>
    </source>
</reference>
<feature type="domain" description="Methionyl/Valyl/Leucyl/Isoleucyl-tRNA synthetase anticodon-binding" evidence="12">
    <location>
        <begin position="804"/>
        <end position="967"/>
    </location>
</feature>
<keyword evidence="7 9" id="KW-0030">Aminoacyl-tRNA synthetase</keyword>
<evidence type="ECO:0000313" key="13">
    <source>
        <dbReference type="EMBL" id="KPV76069.1"/>
    </source>
</evidence>
<keyword evidence="3 9" id="KW-0436">Ligase</keyword>
<name>A0A194S698_RHOGW</name>
<dbReference type="STRING" id="578459.A0A194S698"/>
<evidence type="ECO:0000256" key="3">
    <source>
        <dbReference type="ARBA" id="ARBA00022598"/>
    </source>
</evidence>
<dbReference type="AlphaFoldDB" id="A0A194S698"/>
<feature type="region of interest" description="Disordered" evidence="10">
    <location>
        <begin position="1036"/>
        <end position="1055"/>
    </location>
</feature>
<evidence type="ECO:0000313" key="14">
    <source>
        <dbReference type="Proteomes" id="UP000053890"/>
    </source>
</evidence>
<sequence>MLAQRISALPSRRISTAPIRPWVLSPSSLASPRSFASTPLRSAAAPAPPAKKKGKRAKDPLDNFYSESLNLPRTAFPLRAEAARRDKLFSARTTDELYQWQARQKDRPLFVLHDGPPYANGHLHCGHALNKVTKDLINRSKLIQGHRVHYVPGFDTHGLPLELKALSALKKPASSLSPQEIRAAARAEAEKGIEIQSGEFKTFGIMGDWDNPYRTMDWRYERRQLEVVRDMVDKGLIVSHHRPTLYSPSSRTALAEAELEYREDHVSRSVYVSFPVAEIGSTLERELEVAGVALGEGDKVGLAVWTTTAWTIPSNVAIAVSESLEYTLVRSSADPSSLLIVASDRLAFLSELLATPLEPVARFAGSSLLSTTYTDPLASSSSSTSPGQVRPLIPASYVTSTTGTGLVHTAPAHGVEDWEAWRAYRSSHGLPAQDTLCAVDAAGRLDDTLFDMVERDVAERLKGKDVLKEGTGAVIELLEARGRLLKEVEVQHKFPYDWRTKKPVIFRASSQWFANLDPVKSSAIDALSRVNFFPSRGARTLEMYVHGRSEWCISRQRAWGVPIPVVYSSAHGAGAKEVPLLTPANVDHVVRVLEAHGGTDYWWAGDAAEFVLPEERERAAAEGRTEWRTGTDTMDVWFDSGCSWTLLREEGVREGDRRDEPLADVYFEGSDQHRGWFQSSLLTKVSSAREGETPQAPYRDVVTHGMVLDDKGRKMSKSLGNIVSPSVVIQGGKDKKREPAYGTDLLRVWVASVDSSRDVLIGPGILAQTFEGLRKIRNTARFLLGNLGDQPREKFAAEDLGLIERYILHELHDLDQTAREAFSTYQFNKAYQALSTFSNSTLSSFYFDVTKDTLYASSLSSLARRHIIATLHTVYDTYVSVLAPMAPLLAEEIHHFRRGALEDPQEEVRGAGSVFERVWPLPNKAWYNPQVKADMEELLAVRAEVNGLLEQARNDKCIGSSSEAVVEIGSPSRLLQDHLGLLKTLFIVSDVSFSTSSSTAAAGAWRYSSTLPGSDTTLTILPSPLAKCPRCWQHALPPAPTPSPPPEAPSTSVTQRVCDRCADVLAERDLVPPGLEAPLSVDP</sequence>
<dbReference type="GO" id="GO:0005524">
    <property type="term" value="F:ATP binding"/>
    <property type="evidence" value="ECO:0007669"/>
    <property type="project" value="UniProtKB-KW"/>
</dbReference>
<dbReference type="InterPro" id="IPR013155">
    <property type="entry name" value="M/V/L/I-tRNA-synth_anticd-bd"/>
</dbReference>
<dbReference type="Pfam" id="PF08264">
    <property type="entry name" value="Anticodon_1"/>
    <property type="match status" value="1"/>
</dbReference>
<feature type="compositionally biased region" description="Polar residues" evidence="10">
    <location>
        <begin position="26"/>
        <end position="35"/>
    </location>
</feature>
<dbReference type="SUPFAM" id="SSF50677">
    <property type="entry name" value="ValRS/IleRS/LeuRS editing domain"/>
    <property type="match status" value="1"/>
</dbReference>
<evidence type="ECO:0000259" key="11">
    <source>
        <dbReference type="Pfam" id="PF00133"/>
    </source>
</evidence>
<feature type="domain" description="Aminoacyl-tRNA synthetase class Ia" evidence="11">
    <location>
        <begin position="94"/>
        <end position="759"/>
    </location>
</feature>
<dbReference type="InterPro" id="IPR009008">
    <property type="entry name" value="Val/Leu/Ile-tRNA-synth_edit"/>
</dbReference>
<dbReference type="GO" id="GO:0000049">
    <property type="term" value="F:tRNA binding"/>
    <property type="evidence" value="ECO:0007669"/>
    <property type="project" value="InterPro"/>
</dbReference>
<dbReference type="EMBL" id="KQ474077">
    <property type="protein sequence ID" value="KPV76069.1"/>
    <property type="molecule type" value="Genomic_DNA"/>
</dbReference>
<evidence type="ECO:0000256" key="10">
    <source>
        <dbReference type="SAM" id="MobiDB-lite"/>
    </source>
</evidence>
<dbReference type="InterPro" id="IPR014729">
    <property type="entry name" value="Rossmann-like_a/b/a_fold"/>
</dbReference>
<keyword evidence="5 9" id="KW-0067">ATP-binding</keyword>
<protein>
    <recommendedName>
        <fullName evidence="2">isoleucine--tRNA ligase</fullName>
        <ecNumber evidence="2">6.1.1.5</ecNumber>
    </recommendedName>
    <alternativeName>
        <fullName evidence="8">Isoleucyl-tRNA synthetase</fullName>
    </alternativeName>
</protein>
<dbReference type="GO" id="GO:0032543">
    <property type="term" value="P:mitochondrial translation"/>
    <property type="evidence" value="ECO:0007669"/>
    <property type="project" value="TreeGrafter"/>
</dbReference>
<proteinExistence type="inferred from homology"/>
<evidence type="ECO:0000256" key="7">
    <source>
        <dbReference type="ARBA" id="ARBA00023146"/>
    </source>
</evidence>
<evidence type="ECO:0000256" key="5">
    <source>
        <dbReference type="ARBA" id="ARBA00022840"/>
    </source>
</evidence>
<dbReference type="Gene3D" id="1.10.730.20">
    <property type="match status" value="1"/>
</dbReference>
<dbReference type="Gene3D" id="3.90.740.10">
    <property type="entry name" value="Valyl/Leucyl/Isoleucyl-tRNA synthetase, editing domain"/>
    <property type="match status" value="1"/>
</dbReference>
<dbReference type="GO" id="GO:0006428">
    <property type="term" value="P:isoleucyl-tRNA aminoacylation"/>
    <property type="evidence" value="ECO:0007669"/>
    <property type="project" value="InterPro"/>
</dbReference>
<feature type="compositionally biased region" description="Low complexity" evidence="10">
    <location>
        <begin position="36"/>
        <end position="45"/>
    </location>
</feature>
<evidence type="ECO:0000259" key="12">
    <source>
        <dbReference type="Pfam" id="PF08264"/>
    </source>
</evidence>
<dbReference type="RefSeq" id="XP_018272118.1">
    <property type="nucleotide sequence ID" value="XM_018416646.1"/>
</dbReference>
<keyword evidence="4 9" id="KW-0547">Nucleotide-binding</keyword>
<dbReference type="InterPro" id="IPR002301">
    <property type="entry name" value="Ile-tRNA-ligase"/>
</dbReference>
<feature type="compositionally biased region" description="Pro residues" evidence="10">
    <location>
        <begin position="1037"/>
        <end position="1048"/>
    </location>
</feature>
<dbReference type="SUPFAM" id="SSF52374">
    <property type="entry name" value="Nucleotidylyl transferase"/>
    <property type="match status" value="1"/>
</dbReference>
<dbReference type="GO" id="GO:0002161">
    <property type="term" value="F:aminoacyl-tRNA deacylase activity"/>
    <property type="evidence" value="ECO:0007669"/>
    <property type="project" value="InterPro"/>
</dbReference>
<dbReference type="PRINTS" id="PR00984">
    <property type="entry name" value="TRNASYNTHILE"/>
</dbReference>
<dbReference type="PANTHER" id="PTHR42765:SF1">
    <property type="entry name" value="ISOLEUCINE--TRNA LIGASE, MITOCHONDRIAL"/>
    <property type="match status" value="1"/>
</dbReference>
<dbReference type="InterPro" id="IPR009080">
    <property type="entry name" value="tRNAsynth_Ia_anticodon-bd"/>
</dbReference>
<dbReference type="GO" id="GO:0004822">
    <property type="term" value="F:isoleucine-tRNA ligase activity"/>
    <property type="evidence" value="ECO:0007669"/>
    <property type="project" value="UniProtKB-EC"/>
</dbReference>
<dbReference type="GO" id="GO:0005739">
    <property type="term" value="C:mitochondrion"/>
    <property type="evidence" value="ECO:0007669"/>
    <property type="project" value="TreeGrafter"/>
</dbReference>
<dbReference type="NCBIfam" id="TIGR00392">
    <property type="entry name" value="ileS"/>
    <property type="match status" value="1"/>
</dbReference>
<dbReference type="Pfam" id="PF00133">
    <property type="entry name" value="tRNA-synt_1"/>
    <property type="match status" value="1"/>
</dbReference>
<dbReference type="GeneID" id="28977094"/>
<dbReference type="PROSITE" id="PS00178">
    <property type="entry name" value="AA_TRNA_LIGASE_I"/>
    <property type="match status" value="1"/>
</dbReference>
<evidence type="ECO:0000256" key="6">
    <source>
        <dbReference type="ARBA" id="ARBA00022917"/>
    </source>
</evidence>
<evidence type="ECO:0000256" key="1">
    <source>
        <dbReference type="ARBA" id="ARBA00005594"/>
    </source>
</evidence>
<dbReference type="PANTHER" id="PTHR42765">
    <property type="entry name" value="SOLEUCYL-TRNA SYNTHETASE"/>
    <property type="match status" value="1"/>
</dbReference>
<dbReference type="InterPro" id="IPR002300">
    <property type="entry name" value="aa-tRNA-synth_Ia"/>
</dbReference>
<evidence type="ECO:0000256" key="4">
    <source>
        <dbReference type="ARBA" id="ARBA00022741"/>
    </source>
</evidence>
<dbReference type="OrthoDB" id="10264412at2759"/>
<comment type="similarity">
    <text evidence="1 9">Belongs to the class-I aminoacyl-tRNA synthetase family.</text>
</comment>
<dbReference type="OMA" id="HCWRCKT"/>
<keyword evidence="6 9" id="KW-0648">Protein biosynthesis</keyword>
<organism evidence="13 14">
    <name type="scientific">Rhodotorula graminis (strain WP1)</name>
    <dbReference type="NCBI Taxonomy" id="578459"/>
    <lineage>
        <taxon>Eukaryota</taxon>
        <taxon>Fungi</taxon>
        <taxon>Dikarya</taxon>
        <taxon>Basidiomycota</taxon>
        <taxon>Pucciniomycotina</taxon>
        <taxon>Microbotryomycetes</taxon>
        <taxon>Sporidiobolales</taxon>
        <taxon>Sporidiobolaceae</taxon>
        <taxon>Rhodotorula</taxon>
    </lineage>
</organism>
<dbReference type="Proteomes" id="UP000053890">
    <property type="component" value="Unassembled WGS sequence"/>
</dbReference>
<dbReference type="InterPro" id="IPR050081">
    <property type="entry name" value="Ile-tRNA_ligase"/>
</dbReference>